<keyword evidence="6" id="KW-0227">DNA damage</keyword>
<comment type="similarity">
    <text evidence="2">Belongs to the ATP-dependent DNA ligase family.</text>
</comment>
<organism evidence="10 11">
    <name type="scientific">Xanthomonas phage Mallos</name>
    <dbReference type="NCBI Taxonomy" id="2939131"/>
    <lineage>
        <taxon>Viruses</taxon>
        <taxon>Duplodnaviria</taxon>
        <taxon>Heunggongvirae</taxon>
        <taxon>Uroviricota</taxon>
        <taxon>Caudoviricetes</taxon>
        <taxon>Mesyanzhinovviridae</taxon>
        <taxon>Bradleyvirinae</taxon>
        <taxon>Mallosvirus</taxon>
        <taxon>Mallosvirus mallos</taxon>
    </lineage>
</organism>
<keyword evidence="7" id="KW-0234">DNA repair</keyword>
<dbReference type="SUPFAM" id="SSF50249">
    <property type="entry name" value="Nucleic acid-binding proteins"/>
    <property type="match status" value="1"/>
</dbReference>
<keyword evidence="11" id="KW-1185">Reference proteome</keyword>
<dbReference type="InterPro" id="IPR050326">
    <property type="entry name" value="NAD_dep_DNA_ligaseB"/>
</dbReference>
<reference evidence="10" key="1">
    <citation type="journal article" date="2022" name="Viruses">
        <title>Isolation of novel Xanthomonas phages for the plant pathogens X. translucens and X. campestris.</title>
        <authorList>
            <person name="Erdrich S.H."/>
            <person name="Sharma V."/>
            <person name="Schurr U."/>
            <person name="Arsova B."/>
            <person name="Frunzke J."/>
        </authorList>
    </citation>
    <scope>NUCLEOTIDE SEQUENCE</scope>
</reference>
<dbReference type="SUPFAM" id="SSF56091">
    <property type="entry name" value="DNA ligase/mRNA capping enzyme, catalytic domain"/>
    <property type="match status" value="1"/>
</dbReference>
<dbReference type="InterPro" id="IPR012310">
    <property type="entry name" value="DNA_ligase_ATP-dep_cent"/>
</dbReference>
<evidence type="ECO:0000256" key="4">
    <source>
        <dbReference type="ARBA" id="ARBA00022598"/>
    </source>
</evidence>
<evidence type="ECO:0000256" key="1">
    <source>
        <dbReference type="ARBA" id="ARBA00001968"/>
    </source>
</evidence>
<dbReference type="GO" id="GO:0006310">
    <property type="term" value="P:DNA recombination"/>
    <property type="evidence" value="ECO:0007669"/>
    <property type="project" value="InterPro"/>
</dbReference>
<keyword evidence="4 10" id="KW-0436">Ligase</keyword>
<comment type="cofactor">
    <cofactor evidence="1">
        <name>a divalent metal cation</name>
        <dbReference type="ChEBI" id="CHEBI:60240"/>
    </cofactor>
</comment>
<feature type="domain" description="ATP-dependent DNA ligase family profile" evidence="8">
    <location>
        <begin position="40"/>
        <end position="197"/>
    </location>
</feature>
<accession>A0A9E7J5E5</accession>
<dbReference type="Pfam" id="PF14743">
    <property type="entry name" value="DNA_ligase_OB_2"/>
    <property type="match status" value="1"/>
</dbReference>
<gene>
    <name evidence="10" type="ORF">Mallos_BL60014</name>
</gene>
<keyword evidence="5" id="KW-0235">DNA replication</keyword>
<dbReference type="PANTHER" id="PTHR47810">
    <property type="entry name" value="DNA LIGASE"/>
    <property type="match status" value="1"/>
</dbReference>
<evidence type="ECO:0000313" key="10">
    <source>
        <dbReference type="EMBL" id="URA07122.1"/>
    </source>
</evidence>
<dbReference type="InterPro" id="IPR029319">
    <property type="entry name" value="DNA_ligase_OB"/>
</dbReference>
<dbReference type="Gene3D" id="3.30.470.30">
    <property type="entry name" value="DNA ligase/mRNA capping enzyme"/>
    <property type="match status" value="1"/>
</dbReference>
<dbReference type="GO" id="GO:0003910">
    <property type="term" value="F:DNA ligase (ATP) activity"/>
    <property type="evidence" value="ECO:0007669"/>
    <property type="project" value="InterPro"/>
</dbReference>
<dbReference type="GO" id="GO:0006260">
    <property type="term" value="P:DNA replication"/>
    <property type="evidence" value="ECO:0007669"/>
    <property type="project" value="UniProtKB-KW"/>
</dbReference>
<protein>
    <recommendedName>
        <fullName evidence="3">DNA ligase</fullName>
    </recommendedName>
</protein>
<dbReference type="CDD" id="cd08041">
    <property type="entry name" value="OBF_kDNA_ligase_like"/>
    <property type="match status" value="1"/>
</dbReference>
<evidence type="ECO:0000259" key="8">
    <source>
        <dbReference type="Pfam" id="PF01068"/>
    </source>
</evidence>
<dbReference type="Gene3D" id="2.40.50.140">
    <property type="entry name" value="Nucleic acid-binding proteins"/>
    <property type="match status" value="1"/>
</dbReference>
<proteinExistence type="inferred from homology"/>
<evidence type="ECO:0000259" key="9">
    <source>
        <dbReference type="Pfam" id="PF14743"/>
    </source>
</evidence>
<dbReference type="Gene3D" id="3.30.1490.70">
    <property type="match status" value="1"/>
</dbReference>
<evidence type="ECO:0000256" key="3">
    <source>
        <dbReference type="ARBA" id="ARBA00013308"/>
    </source>
</evidence>
<dbReference type="GO" id="GO:0005524">
    <property type="term" value="F:ATP binding"/>
    <property type="evidence" value="ECO:0007669"/>
    <property type="project" value="InterPro"/>
</dbReference>
<evidence type="ECO:0000256" key="2">
    <source>
        <dbReference type="ARBA" id="ARBA00007572"/>
    </source>
</evidence>
<evidence type="ECO:0000256" key="6">
    <source>
        <dbReference type="ARBA" id="ARBA00022763"/>
    </source>
</evidence>
<sequence>MARSDHRTVRNKGDWRMSQFKPMLAGTADLAKLRLPLLGSPKLDGIRAIVRDGVVVSRNLKPIPNRRVQAIFGKDFLNGLDGELIVGSPTAADAFRSTSSGVMSIEGEPDAMFHVFDWCLERETPYHQRLARARDIVTGSGRSIIVEQQPITTMDELDAYEAEQLALGFEGVMLRALHSPYKYGRGTVNAQDLLKLKRFEDAEAIVIGFEELMHNSNEATTGLLGQTERGHSKAGMVGMDTLGALKVCGLNGPFAGVEFNIGTGFDAATRRLIWLARESWLGKVVKYKFFPLGSKDAPRFPVFLGERAAGDL</sequence>
<feature type="domain" description="DNA ligase OB-like" evidence="9">
    <location>
        <begin position="241"/>
        <end position="307"/>
    </location>
</feature>
<evidence type="ECO:0000256" key="5">
    <source>
        <dbReference type="ARBA" id="ARBA00022705"/>
    </source>
</evidence>
<dbReference type="PANTHER" id="PTHR47810:SF1">
    <property type="entry name" value="DNA LIGASE B"/>
    <property type="match status" value="1"/>
</dbReference>
<evidence type="ECO:0000313" key="11">
    <source>
        <dbReference type="Proteomes" id="UP001056460"/>
    </source>
</evidence>
<dbReference type="Pfam" id="PF01068">
    <property type="entry name" value="DNA_ligase_A_M"/>
    <property type="match status" value="1"/>
</dbReference>
<evidence type="ECO:0000256" key="7">
    <source>
        <dbReference type="ARBA" id="ARBA00023204"/>
    </source>
</evidence>
<dbReference type="GO" id="GO:0006281">
    <property type="term" value="P:DNA repair"/>
    <property type="evidence" value="ECO:0007669"/>
    <property type="project" value="UniProtKB-KW"/>
</dbReference>
<dbReference type="Proteomes" id="UP001056460">
    <property type="component" value="Segment"/>
</dbReference>
<dbReference type="InterPro" id="IPR012340">
    <property type="entry name" value="NA-bd_OB-fold"/>
</dbReference>
<name>A0A9E7J5E5_9CAUD</name>
<dbReference type="EMBL" id="ON189047">
    <property type="protein sequence ID" value="URA07122.1"/>
    <property type="molecule type" value="Genomic_DNA"/>
</dbReference>